<dbReference type="PANTHER" id="PTHR14430">
    <property type="entry name" value="RABIN3-RELATED"/>
    <property type="match status" value="1"/>
</dbReference>
<evidence type="ECO:0000259" key="4">
    <source>
        <dbReference type="Pfam" id="PF06428"/>
    </source>
</evidence>
<feature type="domain" description="GDP/GTP exchange factor Sec2 N-terminal" evidence="4">
    <location>
        <begin position="142"/>
        <end position="278"/>
    </location>
</feature>
<dbReference type="Pfam" id="PF06428">
    <property type="entry name" value="Sec2p"/>
    <property type="match status" value="1"/>
</dbReference>
<feature type="compositionally biased region" description="Pro residues" evidence="3">
    <location>
        <begin position="833"/>
        <end position="850"/>
    </location>
</feature>
<evidence type="ECO:0000256" key="3">
    <source>
        <dbReference type="SAM" id="MobiDB-lite"/>
    </source>
</evidence>
<feature type="region of interest" description="Disordered" evidence="3">
    <location>
        <begin position="763"/>
        <end position="868"/>
    </location>
</feature>
<dbReference type="RefSeq" id="XP_013242990.1">
    <property type="nucleotide sequence ID" value="XM_013387536.1"/>
</dbReference>
<protein>
    <recommendedName>
        <fullName evidence="4">GDP/GTP exchange factor Sec2 N-terminal domain-containing protein</fullName>
    </recommendedName>
</protein>
<keyword evidence="6" id="KW-1185">Reference proteome</keyword>
<feature type="region of interest" description="Disordered" evidence="3">
    <location>
        <begin position="511"/>
        <end position="540"/>
    </location>
</feature>
<feature type="region of interest" description="Disordered" evidence="3">
    <location>
        <begin position="1"/>
        <end position="110"/>
    </location>
</feature>
<keyword evidence="1 2" id="KW-0175">Coiled coil</keyword>
<accession>A0A066VXC1</accession>
<dbReference type="InterPro" id="IPR009449">
    <property type="entry name" value="Sec2_N"/>
</dbReference>
<dbReference type="GO" id="GO:0051286">
    <property type="term" value="C:cell tip"/>
    <property type="evidence" value="ECO:0007669"/>
    <property type="project" value="TreeGrafter"/>
</dbReference>
<dbReference type="CDD" id="cd21044">
    <property type="entry name" value="Rab11BD_RAB3IP_like"/>
    <property type="match status" value="1"/>
</dbReference>
<dbReference type="EMBL" id="JMSN01000046">
    <property type="protein sequence ID" value="KDN44923.1"/>
    <property type="molecule type" value="Genomic_DNA"/>
</dbReference>
<feature type="region of interest" description="Disordered" evidence="3">
    <location>
        <begin position="301"/>
        <end position="325"/>
    </location>
</feature>
<dbReference type="SUPFAM" id="SSF144284">
    <property type="entry name" value="Sec2 N-terminal region"/>
    <property type="match status" value="1"/>
</dbReference>
<dbReference type="OMA" id="VCEFWTY"/>
<organism evidence="5 6">
    <name type="scientific">Tilletiaria anomala (strain ATCC 24038 / CBS 436.72 / UBC 951)</name>
    <dbReference type="NCBI Taxonomy" id="1037660"/>
    <lineage>
        <taxon>Eukaryota</taxon>
        <taxon>Fungi</taxon>
        <taxon>Dikarya</taxon>
        <taxon>Basidiomycota</taxon>
        <taxon>Ustilaginomycotina</taxon>
        <taxon>Exobasidiomycetes</taxon>
        <taxon>Georgefischeriales</taxon>
        <taxon>Tilletiariaceae</taxon>
        <taxon>Tilletiaria</taxon>
    </lineage>
</organism>
<feature type="coiled-coil region" evidence="2">
    <location>
        <begin position="113"/>
        <end position="289"/>
    </location>
</feature>
<feature type="region of interest" description="Disordered" evidence="3">
    <location>
        <begin position="369"/>
        <end position="393"/>
    </location>
</feature>
<dbReference type="GeneID" id="25264521"/>
<comment type="caution">
    <text evidence="5">The sequence shown here is derived from an EMBL/GenBank/DDBJ whole genome shotgun (WGS) entry which is preliminary data.</text>
</comment>
<dbReference type="GO" id="GO:0070319">
    <property type="term" value="C:Golgi to plasma membrane transport vesicle"/>
    <property type="evidence" value="ECO:0007669"/>
    <property type="project" value="TreeGrafter"/>
</dbReference>
<dbReference type="InterPro" id="IPR040351">
    <property type="entry name" value="RAB3IL/RAB3IP/Sec2"/>
</dbReference>
<name>A0A066VXC1_TILAU</name>
<dbReference type="GO" id="GO:0006887">
    <property type="term" value="P:exocytosis"/>
    <property type="evidence" value="ECO:0007669"/>
    <property type="project" value="TreeGrafter"/>
</dbReference>
<feature type="compositionally biased region" description="Basic and acidic residues" evidence="3">
    <location>
        <begin position="763"/>
        <end position="786"/>
    </location>
</feature>
<dbReference type="Gene3D" id="6.10.140.910">
    <property type="match status" value="1"/>
</dbReference>
<dbReference type="InParanoid" id="A0A066VXC1"/>
<dbReference type="GO" id="GO:0005085">
    <property type="term" value="F:guanyl-nucleotide exchange factor activity"/>
    <property type="evidence" value="ECO:0007669"/>
    <property type="project" value="InterPro"/>
</dbReference>
<evidence type="ECO:0000313" key="6">
    <source>
        <dbReference type="Proteomes" id="UP000027361"/>
    </source>
</evidence>
<feature type="compositionally biased region" description="Low complexity" evidence="3">
    <location>
        <begin position="582"/>
        <end position="604"/>
    </location>
</feature>
<reference evidence="5 6" key="1">
    <citation type="submission" date="2014-05" db="EMBL/GenBank/DDBJ databases">
        <title>Draft genome sequence of a rare smut relative, Tilletiaria anomala UBC 951.</title>
        <authorList>
            <consortium name="DOE Joint Genome Institute"/>
            <person name="Toome M."/>
            <person name="Kuo A."/>
            <person name="Henrissat B."/>
            <person name="Lipzen A."/>
            <person name="Tritt A."/>
            <person name="Yoshinaga Y."/>
            <person name="Zane M."/>
            <person name="Barry K."/>
            <person name="Grigoriev I.V."/>
            <person name="Spatafora J.W."/>
            <person name="Aimea M.C."/>
        </authorList>
    </citation>
    <scope>NUCLEOTIDE SEQUENCE [LARGE SCALE GENOMIC DNA]</scope>
    <source>
        <strain evidence="5 6">UBC 951</strain>
    </source>
</reference>
<sequence length="920" mass="98754">MSSEEPKSTQNGGDNGDREQEELVPSSFKRPDPDVVLNDEGNPEHLLGAESDAETDDAEATARKRLSDALELTSEPMASTQYATPKPNRASAVFTAGSGDATSEPQEDPKEVIEALQAQIKDLTAQVTGLNGKLVGSFERVADLEDDFSEAQRRLDSQTSKISSLEKEREEHLAALNTGLLVEKSHVSTEMQRMMDRVIEETAQRGKAESDKKRIEEELDELSASLFDEANRMVAVEKLARARAEEKAEAMQKSLKDTEGVMLEQQKVLASLQRQIEEQQQHAAISDNASTKSGADSGLKIESLARSPSQRTQYPSRASGTKRGMTPTMQVLINVQPYREFASFLHHIRKLRLQLKPFYSYPLPGLSRSTTPASSVSDPSSGGVHVSPSPSQSSLSPFAIAGIGRHRDYPTLPSSAEDFVRLSNQLSLPFIKRSQEEDTEPCLRLDVAPGLNWLSRRQANTAILEGNLVVEPIFPGGIVPDADEVRARNAHMPPAACALCGTQVVNVPVGSNGSSDATSSGGVNSDQQHKHSSISSSTASWANSISAVTGSAASSMLEAAGVRDRDRKHGAEKSGAGGGSGAASTSHGDTGAATTAGEGSATTRSRTGLFSGLRLASASPKPERAGASIAQRLPGLPGLGLGSSSETDDVNPSLTPKATFIPPIPTHIFRLSDNANARYLLCPHHCLDRLRAVCAFWGWLRALERSIILEGRTPWDEYPITGTAEPPTRQASSNFDHISFEDKDLAPNADTLTESIAVSVLEERVAKDEEEGKKSAEEGDAEKRNAYGEVQGGQTVDAVSEEVNNSETIKEKSDTSPLEPPVAPAETATTPATQPPPIPARRRPVPPPPGGAVDSKIANIEPVPRVTPTPPPASLLIARSVIPVEGGDDLNWEERLWQEAIKLKDDMYRARMGFREVTTA</sequence>
<evidence type="ECO:0000256" key="2">
    <source>
        <dbReference type="SAM" id="Coils"/>
    </source>
</evidence>
<evidence type="ECO:0000313" key="5">
    <source>
        <dbReference type="EMBL" id="KDN44923.1"/>
    </source>
</evidence>
<feature type="compositionally biased region" description="Polar residues" evidence="3">
    <location>
        <begin position="516"/>
        <end position="526"/>
    </location>
</feature>
<dbReference type="Proteomes" id="UP000027361">
    <property type="component" value="Unassembled WGS sequence"/>
</dbReference>
<feature type="region of interest" description="Disordered" evidence="3">
    <location>
        <begin position="558"/>
        <end position="604"/>
    </location>
</feature>
<evidence type="ECO:0000256" key="1">
    <source>
        <dbReference type="ARBA" id="ARBA00023054"/>
    </source>
</evidence>
<dbReference type="STRING" id="1037660.A0A066VXC1"/>
<feature type="compositionally biased region" description="Polar residues" evidence="3">
    <location>
        <begin position="306"/>
        <end position="319"/>
    </location>
</feature>
<feature type="compositionally biased region" description="Basic and acidic residues" evidence="3">
    <location>
        <begin position="561"/>
        <end position="572"/>
    </location>
</feature>
<dbReference type="AlphaFoldDB" id="A0A066VXC1"/>
<proteinExistence type="predicted"/>
<gene>
    <name evidence="5" type="ORF">K437DRAFT_256786</name>
</gene>
<dbReference type="PANTHER" id="PTHR14430:SF0">
    <property type="entry name" value="SEC2P DOMAIN-CONTAINING PROTEIN"/>
    <property type="match status" value="1"/>
</dbReference>
<dbReference type="HOGENOM" id="CLU_009572_0_0_1"/>
<dbReference type="OrthoDB" id="1748564at2759"/>